<keyword evidence="3" id="KW-0804">Transcription</keyword>
<name>A0ABS0B7N2_9GAMM</name>
<dbReference type="InterPro" id="IPR018060">
    <property type="entry name" value="HTH_AraC"/>
</dbReference>
<protein>
    <submittedName>
        <fullName evidence="5">Helix-turn-helix transcriptional regulator</fullName>
    </submittedName>
</protein>
<dbReference type="Pfam" id="PF12833">
    <property type="entry name" value="HTH_18"/>
    <property type="match status" value="1"/>
</dbReference>
<feature type="domain" description="HTH araC/xylS-type" evidence="4">
    <location>
        <begin position="194"/>
        <end position="292"/>
    </location>
</feature>
<accession>A0ABS0B7N2</accession>
<evidence type="ECO:0000313" key="5">
    <source>
        <dbReference type="EMBL" id="MBF6024923.1"/>
    </source>
</evidence>
<organism evidence="5 6">
    <name type="scientific">Lysobacter niastensis</name>
    <dbReference type="NCBI Taxonomy" id="380629"/>
    <lineage>
        <taxon>Bacteria</taxon>
        <taxon>Pseudomonadati</taxon>
        <taxon>Pseudomonadota</taxon>
        <taxon>Gammaproteobacteria</taxon>
        <taxon>Lysobacterales</taxon>
        <taxon>Lysobacteraceae</taxon>
        <taxon>Lysobacter</taxon>
    </lineage>
</organism>
<dbReference type="PROSITE" id="PS00041">
    <property type="entry name" value="HTH_ARAC_FAMILY_1"/>
    <property type="match status" value="1"/>
</dbReference>
<keyword evidence="1" id="KW-0805">Transcription regulation</keyword>
<comment type="caution">
    <text evidence="5">The sequence shown here is derived from an EMBL/GenBank/DDBJ whole genome shotgun (WGS) entry which is preliminary data.</text>
</comment>
<dbReference type="PANTHER" id="PTHR46796">
    <property type="entry name" value="HTH-TYPE TRANSCRIPTIONAL ACTIVATOR RHAS-RELATED"/>
    <property type="match status" value="1"/>
</dbReference>
<dbReference type="SUPFAM" id="SSF46689">
    <property type="entry name" value="Homeodomain-like"/>
    <property type="match status" value="2"/>
</dbReference>
<dbReference type="PRINTS" id="PR00032">
    <property type="entry name" value="HTHARAC"/>
</dbReference>
<gene>
    <name evidence="5" type="ORF">IU514_12895</name>
</gene>
<dbReference type="RefSeq" id="WP_194931498.1">
    <property type="nucleotide sequence ID" value="NZ_JADLZT010000006.1"/>
</dbReference>
<evidence type="ECO:0000256" key="3">
    <source>
        <dbReference type="ARBA" id="ARBA00023163"/>
    </source>
</evidence>
<dbReference type="PANTHER" id="PTHR46796:SF6">
    <property type="entry name" value="ARAC SUBFAMILY"/>
    <property type="match status" value="1"/>
</dbReference>
<dbReference type="InterPro" id="IPR009057">
    <property type="entry name" value="Homeodomain-like_sf"/>
</dbReference>
<dbReference type="Gene3D" id="1.10.10.60">
    <property type="entry name" value="Homeodomain-like"/>
    <property type="match status" value="2"/>
</dbReference>
<keyword evidence="6" id="KW-1185">Reference proteome</keyword>
<dbReference type="InterPro" id="IPR018062">
    <property type="entry name" value="HTH_AraC-typ_CS"/>
</dbReference>
<dbReference type="EMBL" id="JADLZT010000006">
    <property type="protein sequence ID" value="MBF6024923.1"/>
    <property type="molecule type" value="Genomic_DNA"/>
</dbReference>
<dbReference type="PROSITE" id="PS01124">
    <property type="entry name" value="HTH_ARAC_FAMILY_2"/>
    <property type="match status" value="1"/>
</dbReference>
<dbReference type="Proteomes" id="UP001429984">
    <property type="component" value="Unassembled WGS sequence"/>
</dbReference>
<dbReference type="InterPro" id="IPR050204">
    <property type="entry name" value="AraC_XylS_family_regulators"/>
</dbReference>
<proteinExistence type="predicted"/>
<dbReference type="SMART" id="SM00342">
    <property type="entry name" value="HTH_ARAC"/>
    <property type="match status" value="1"/>
</dbReference>
<sequence length="294" mass="32223">MDPSRLNCSVEEVARIAGVRPAVLDDVLNGETRVTGHWTHGAFNAVVKPMQDHVLWATYAGSGKAASTIDGKKKEAEACSHTITYLPRGYEGEFSCTPNTASNIYLGHKRLLYCADSLAEGRAFDLLDCIHAPDDRLFMIMEVIADEADSPGTHSRLLLEQAIDLLCIQLLRAHSTLVKPLASGSRGLEPWQVKRVAQYMHDNLAQDISLQELANIIGISRFHFCAAFKRATGVSPHEYLTRMRMDVACTLLKGTPLLIGDIALAVGYSSVASFSTAFRKRTGIAPREYRSGCD</sequence>
<evidence type="ECO:0000259" key="4">
    <source>
        <dbReference type="PROSITE" id="PS01124"/>
    </source>
</evidence>
<evidence type="ECO:0000256" key="1">
    <source>
        <dbReference type="ARBA" id="ARBA00023015"/>
    </source>
</evidence>
<evidence type="ECO:0000313" key="6">
    <source>
        <dbReference type="Proteomes" id="UP001429984"/>
    </source>
</evidence>
<reference evidence="5 6" key="1">
    <citation type="submission" date="2020-11" db="EMBL/GenBank/DDBJ databases">
        <title>Draft Genome Sequence and Secondary Metabolite Biosynthetic Potential of the Lysobacter niastensis Type strain DSM 18481.</title>
        <authorList>
            <person name="Turrini P."/>
            <person name="Artuso I."/>
            <person name="Tescari M."/>
            <person name="Lugli G.A."/>
            <person name="Frangipani E."/>
            <person name="Ventura M."/>
            <person name="Visca P."/>
        </authorList>
    </citation>
    <scope>NUCLEOTIDE SEQUENCE [LARGE SCALE GENOMIC DNA]</scope>
    <source>
        <strain evidence="5 6">DSM 18481</strain>
    </source>
</reference>
<evidence type="ECO:0000256" key="2">
    <source>
        <dbReference type="ARBA" id="ARBA00023125"/>
    </source>
</evidence>
<dbReference type="InterPro" id="IPR020449">
    <property type="entry name" value="Tscrpt_reg_AraC-type_HTH"/>
</dbReference>
<keyword evidence="2" id="KW-0238">DNA-binding</keyword>